<dbReference type="PANTHER" id="PTHR33766:SF2">
    <property type="entry name" value="PROTEIN FAM181B"/>
    <property type="match status" value="1"/>
</dbReference>
<keyword evidence="3" id="KW-1185">Reference proteome</keyword>
<dbReference type="AlphaFoldDB" id="A0A8C6TK92"/>
<dbReference type="PANTHER" id="PTHR33766">
    <property type="entry name" value="PROTEIN FAM181B"/>
    <property type="match status" value="1"/>
</dbReference>
<accession>A0A8C6TK92</accession>
<organism evidence="2 3">
    <name type="scientific">Neogobius melanostomus</name>
    <name type="common">round goby</name>
    <dbReference type="NCBI Taxonomy" id="47308"/>
    <lineage>
        <taxon>Eukaryota</taxon>
        <taxon>Metazoa</taxon>
        <taxon>Chordata</taxon>
        <taxon>Craniata</taxon>
        <taxon>Vertebrata</taxon>
        <taxon>Euteleostomi</taxon>
        <taxon>Actinopterygii</taxon>
        <taxon>Neopterygii</taxon>
        <taxon>Teleostei</taxon>
        <taxon>Neoteleostei</taxon>
        <taxon>Acanthomorphata</taxon>
        <taxon>Gobiaria</taxon>
        <taxon>Gobiiformes</taxon>
        <taxon>Gobioidei</taxon>
        <taxon>Gobiidae</taxon>
        <taxon>Benthophilinae</taxon>
        <taxon>Neogobiini</taxon>
        <taxon>Neogobius</taxon>
    </lineage>
</organism>
<proteinExistence type="predicted"/>
<dbReference type="InterPro" id="IPR053819">
    <property type="entry name" value="TEADIR3_omega_loop"/>
</dbReference>
<feature type="compositionally biased region" description="Polar residues" evidence="1">
    <location>
        <begin position="113"/>
        <end position="123"/>
    </location>
</feature>
<reference evidence="2" key="1">
    <citation type="submission" date="2025-08" db="UniProtKB">
        <authorList>
            <consortium name="Ensembl"/>
        </authorList>
    </citation>
    <scope>IDENTIFICATION</scope>
</reference>
<protein>
    <submittedName>
        <fullName evidence="2">Family with sequence similarity 181 member B</fullName>
    </submittedName>
</protein>
<dbReference type="Proteomes" id="UP000694523">
    <property type="component" value="Unplaced"/>
</dbReference>
<feature type="region of interest" description="Disordered" evidence="1">
    <location>
        <begin position="92"/>
        <end position="127"/>
    </location>
</feature>
<evidence type="ECO:0000313" key="2">
    <source>
        <dbReference type="Ensembl" id="ENSNMLP00000021979.1"/>
    </source>
</evidence>
<sequence>MAVQAAIMNPQFLNFCFPGSVMEYDVEKSLDEGSILGEAETEEDYKETTRDLLSFIDSASSNIKLALDKPVKSKRKVNHRKYLQKQIKRCTGIIAPSNAPEPPPPVKRHGSPPTAQTSSTLHTKNLPKRDGVHANLQSKSLAALFSPVQDVRGGEKAKKPPLRHRNLPPSFFTEPANCTRVNSATGTMLKDLDRGTRSPWTSLSSWGRIIAAWSVSRTSINLCLSEHIQRWEDWRHCPMILSTWLEAYCTPLSLNLQTQHKHAWLLSLRCYICPIEDSSLCTLAFPSFFTDCSVPPVTYDLSGAFSRPNYSSL</sequence>
<name>A0A8C6TK92_9GOBI</name>
<dbReference type="InterPro" id="IPR029359">
    <property type="entry name" value="FAM181"/>
</dbReference>
<reference evidence="2" key="2">
    <citation type="submission" date="2025-09" db="UniProtKB">
        <authorList>
            <consortium name="Ensembl"/>
        </authorList>
    </citation>
    <scope>IDENTIFICATION</scope>
</reference>
<evidence type="ECO:0000313" key="3">
    <source>
        <dbReference type="Proteomes" id="UP000694523"/>
    </source>
</evidence>
<dbReference type="Gene3D" id="6.20.430.10">
    <property type="match status" value="1"/>
</dbReference>
<dbReference type="Ensembl" id="ENSNMLT00000024637.1">
    <property type="protein sequence ID" value="ENSNMLP00000021979.1"/>
    <property type="gene ID" value="ENSNMLG00000014264.1"/>
</dbReference>
<dbReference type="Pfam" id="PF15238">
    <property type="entry name" value="TEADIR3"/>
    <property type="match status" value="1"/>
</dbReference>
<feature type="region of interest" description="Disordered" evidence="1">
    <location>
        <begin position="150"/>
        <end position="169"/>
    </location>
</feature>
<evidence type="ECO:0000256" key="1">
    <source>
        <dbReference type="SAM" id="MobiDB-lite"/>
    </source>
</evidence>